<evidence type="ECO:0000256" key="6">
    <source>
        <dbReference type="ARBA" id="ARBA00033033"/>
    </source>
</evidence>
<dbReference type="InterPro" id="IPR001278">
    <property type="entry name" value="Arg-tRNA-ligase"/>
</dbReference>
<evidence type="ECO:0000256" key="5">
    <source>
        <dbReference type="ARBA" id="ARBA00023146"/>
    </source>
</evidence>
<dbReference type="SUPFAM" id="SSF55190">
    <property type="entry name" value="Arginyl-tRNA synthetase (ArgRS), N-terminal 'additional' domain"/>
    <property type="match status" value="1"/>
</dbReference>
<evidence type="ECO:0000256" key="4">
    <source>
        <dbReference type="ARBA" id="ARBA00022840"/>
    </source>
</evidence>
<feature type="domain" description="DALR anticodon binding" evidence="8">
    <location>
        <begin position="247"/>
        <end position="374"/>
    </location>
</feature>
<evidence type="ECO:0000256" key="2">
    <source>
        <dbReference type="ARBA" id="ARBA00022598"/>
    </source>
</evidence>
<evidence type="ECO:0000256" key="1">
    <source>
        <dbReference type="ARBA" id="ARBA00012837"/>
    </source>
</evidence>
<dbReference type="PANTHER" id="PTHR11956:SF5">
    <property type="entry name" value="ARGININE--TRNA LIGASE, CYTOPLASMIC"/>
    <property type="match status" value="1"/>
</dbReference>
<dbReference type="Pfam" id="PF05746">
    <property type="entry name" value="DALR_1"/>
    <property type="match status" value="1"/>
</dbReference>
<gene>
    <name evidence="10" type="ORF">C5L14_23520</name>
</gene>
<keyword evidence="3" id="KW-0547">Nucleotide-binding</keyword>
<dbReference type="Proteomes" id="UP000237682">
    <property type="component" value="Unassembled WGS sequence"/>
</dbReference>
<dbReference type="SMART" id="SM01016">
    <property type="entry name" value="Arg_tRNA_synt_N"/>
    <property type="match status" value="1"/>
</dbReference>
<name>A0A2S9Q6L1_9HYPH</name>
<dbReference type="InterPro" id="IPR036695">
    <property type="entry name" value="Arg-tRNA-synth_N_sf"/>
</dbReference>
<dbReference type="EMBL" id="PUEJ01000010">
    <property type="protein sequence ID" value="PRH84934.1"/>
    <property type="molecule type" value="Genomic_DNA"/>
</dbReference>
<dbReference type="SMART" id="SM00836">
    <property type="entry name" value="DALR_1"/>
    <property type="match status" value="1"/>
</dbReference>
<comment type="catalytic activity">
    <reaction evidence="7">
        <text>tRNA(Arg) + L-arginine + ATP = L-arginyl-tRNA(Arg) + AMP + diphosphate</text>
        <dbReference type="Rhea" id="RHEA:20301"/>
        <dbReference type="Rhea" id="RHEA-COMP:9658"/>
        <dbReference type="Rhea" id="RHEA-COMP:9673"/>
        <dbReference type="ChEBI" id="CHEBI:30616"/>
        <dbReference type="ChEBI" id="CHEBI:32682"/>
        <dbReference type="ChEBI" id="CHEBI:33019"/>
        <dbReference type="ChEBI" id="CHEBI:78442"/>
        <dbReference type="ChEBI" id="CHEBI:78513"/>
        <dbReference type="ChEBI" id="CHEBI:456215"/>
        <dbReference type="EC" id="6.1.1.19"/>
    </reaction>
</comment>
<keyword evidence="4" id="KW-0067">ATP-binding</keyword>
<reference evidence="10 11" key="1">
    <citation type="submission" date="2018-02" db="EMBL/GenBank/DDBJ databases">
        <title>Whole genome sequencing of endophytic bacterium.</title>
        <authorList>
            <person name="Eedara R."/>
            <person name="Podile A.R."/>
        </authorList>
    </citation>
    <scope>NUCLEOTIDE SEQUENCE [LARGE SCALE GENOMIC DNA]</scope>
    <source>
        <strain evidence="10 11">RP1T</strain>
    </source>
</reference>
<evidence type="ECO:0000256" key="7">
    <source>
        <dbReference type="ARBA" id="ARBA00049339"/>
    </source>
</evidence>
<proteinExistence type="predicted"/>
<dbReference type="InterPro" id="IPR005148">
    <property type="entry name" value="Arg-tRNA-synth_N"/>
</dbReference>
<dbReference type="GO" id="GO:0006420">
    <property type="term" value="P:arginyl-tRNA aminoacylation"/>
    <property type="evidence" value="ECO:0007669"/>
    <property type="project" value="InterPro"/>
</dbReference>
<dbReference type="GO" id="GO:0005524">
    <property type="term" value="F:ATP binding"/>
    <property type="evidence" value="ECO:0007669"/>
    <property type="project" value="UniProtKB-KW"/>
</dbReference>
<dbReference type="PANTHER" id="PTHR11956">
    <property type="entry name" value="ARGINYL-TRNA SYNTHETASE"/>
    <property type="match status" value="1"/>
</dbReference>
<protein>
    <recommendedName>
        <fullName evidence="1">arginine--tRNA ligase</fullName>
        <ecNumber evidence="1">6.1.1.19</ecNumber>
    </recommendedName>
    <alternativeName>
        <fullName evidence="6">Arginyl-tRNA synthetase</fullName>
    </alternativeName>
</protein>
<evidence type="ECO:0000313" key="11">
    <source>
        <dbReference type="Proteomes" id="UP000237682"/>
    </source>
</evidence>
<feature type="domain" description="Arginyl tRNA synthetase N-terminal" evidence="9">
    <location>
        <begin position="5"/>
        <end position="94"/>
    </location>
</feature>
<dbReference type="AlphaFoldDB" id="A0A2S9Q6L1"/>
<evidence type="ECO:0000313" key="10">
    <source>
        <dbReference type="EMBL" id="PRH84934.1"/>
    </source>
</evidence>
<comment type="caution">
    <text evidence="10">The sequence shown here is derived from an EMBL/GenBank/DDBJ whole genome shotgun (WGS) entry which is preliminary data.</text>
</comment>
<keyword evidence="2" id="KW-0436">Ligase</keyword>
<dbReference type="OrthoDB" id="9803211at2"/>
<organism evidence="10 11">
    <name type="scientific">Labrys okinawensis</name>
    <dbReference type="NCBI Taxonomy" id="346911"/>
    <lineage>
        <taxon>Bacteria</taxon>
        <taxon>Pseudomonadati</taxon>
        <taxon>Pseudomonadota</taxon>
        <taxon>Alphaproteobacteria</taxon>
        <taxon>Hyphomicrobiales</taxon>
        <taxon>Xanthobacteraceae</taxon>
        <taxon>Labrys</taxon>
    </lineage>
</organism>
<dbReference type="Gene3D" id="3.30.1360.70">
    <property type="entry name" value="Arginyl tRNA synthetase N-terminal domain"/>
    <property type="match status" value="1"/>
</dbReference>
<dbReference type="SUPFAM" id="SSF47323">
    <property type="entry name" value="Anticodon-binding domain of a subclass of class I aminoacyl-tRNA synthetases"/>
    <property type="match status" value="1"/>
</dbReference>
<dbReference type="Gene3D" id="1.10.730.10">
    <property type="entry name" value="Isoleucyl-tRNA Synthetase, Domain 1"/>
    <property type="match status" value="1"/>
</dbReference>
<dbReference type="RefSeq" id="WP_105864520.1">
    <property type="nucleotide sequence ID" value="NZ_PUEJ01000010.1"/>
</dbReference>
<evidence type="ECO:0000259" key="8">
    <source>
        <dbReference type="SMART" id="SM00836"/>
    </source>
</evidence>
<dbReference type="InterPro" id="IPR008909">
    <property type="entry name" value="DALR_anticod-bd"/>
</dbReference>
<dbReference type="GO" id="GO:0005737">
    <property type="term" value="C:cytoplasm"/>
    <property type="evidence" value="ECO:0007669"/>
    <property type="project" value="InterPro"/>
</dbReference>
<dbReference type="Pfam" id="PF03485">
    <property type="entry name" value="Arg_tRNA_synt_N"/>
    <property type="match status" value="1"/>
</dbReference>
<evidence type="ECO:0000256" key="3">
    <source>
        <dbReference type="ARBA" id="ARBA00022741"/>
    </source>
</evidence>
<accession>A0A2S9Q6L1</accession>
<dbReference type="EC" id="6.1.1.19" evidence="1"/>
<sequence length="375" mass="40061">MDPIEWLRRGVQDAIASLQAAGRLPADLAPTPIGIGMSDQEGRGDFTCNAALMLARPAGMASQTLAGLIAGILEDFEGIAGVEIAGPGFLNLNLAPGAWAAMLAAVLKADGSYGASERGRSRDITIGFRAIDPQSTGALPEARREAVGTALANMLDHLGFRADRRFCAGSEEADVVVRLGSNLRFQGRDSAILAGLPPDDLDLSTIAGVISDDAARLGMLMQPAGAPLLLDLDLLLDRSHANPVFDLHYAHARCCALRQQGEGRGHGDLDAGRWDVRAFEDEGARLILRLLVLYPSQIDLGARRGEPYRLLQYLCGLAGELHRQYYRSLGAPHLRFIRDDDRLLTGARLALVRGVETVLKSGLGLLGSSAPDEMR</sequence>
<evidence type="ECO:0000259" key="9">
    <source>
        <dbReference type="SMART" id="SM01016"/>
    </source>
</evidence>
<dbReference type="InterPro" id="IPR009080">
    <property type="entry name" value="tRNAsynth_Ia_anticodon-bd"/>
</dbReference>
<dbReference type="GO" id="GO:0004814">
    <property type="term" value="F:arginine-tRNA ligase activity"/>
    <property type="evidence" value="ECO:0007669"/>
    <property type="project" value="UniProtKB-EC"/>
</dbReference>
<keyword evidence="5" id="KW-0030">Aminoacyl-tRNA synthetase</keyword>
<keyword evidence="11" id="KW-1185">Reference proteome</keyword>